<dbReference type="GO" id="GO:0070475">
    <property type="term" value="P:rRNA base methylation"/>
    <property type="evidence" value="ECO:0007669"/>
    <property type="project" value="TreeGrafter"/>
</dbReference>
<keyword evidence="1 4" id="KW-0489">Methyltransferase</keyword>
<dbReference type="STRING" id="1090615.SAMN04515671_4493"/>
<evidence type="ECO:0000313" key="6">
    <source>
        <dbReference type="EMBL" id="SDP49640.1"/>
    </source>
</evidence>
<evidence type="ECO:0000256" key="3">
    <source>
        <dbReference type="ARBA" id="ARBA00022691"/>
    </source>
</evidence>
<dbReference type="Gene3D" id="2.40.50.1070">
    <property type="match status" value="1"/>
</dbReference>
<dbReference type="CDD" id="cd02440">
    <property type="entry name" value="AdoMet_MTases"/>
    <property type="match status" value="1"/>
</dbReference>
<organism evidence="6 7">
    <name type="scientific">Nakamurella panacisegetis</name>
    <dbReference type="NCBI Taxonomy" id="1090615"/>
    <lineage>
        <taxon>Bacteria</taxon>
        <taxon>Bacillati</taxon>
        <taxon>Actinomycetota</taxon>
        <taxon>Actinomycetes</taxon>
        <taxon>Nakamurellales</taxon>
        <taxon>Nakamurellaceae</taxon>
        <taxon>Nakamurella</taxon>
    </lineage>
</organism>
<feature type="binding site" evidence="4">
    <location>
        <position position="305"/>
    </location>
    <ligand>
        <name>S-adenosyl-L-methionine</name>
        <dbReference type="ChEBI" id="CHEBI:59789"/>
    </ligand>
</feature>
<dbReference type="RefSeq" id="WP_090480718.1">
    <property type="nucleotide sequence ID" value="NZ_LT629710.1"/>
</dbReference>
<evidence type="ECO:0000313" key="7">
    <source>
        <dbReference type="Proteomes" id="UP000198741"/>
    </source>
</evidence>
<evidence type="ECO:0000256" key="5">
    <source>
        <dbReference type="PROSITE-ProRule" id="PRU10015"/>
    </source>
</evidence>
<keyword evidence="2 4" id="KW-0808">Transferase</keyword>
<dbReference type="PROSITE" id="PS51687">
    <property type="entry name" value="SAM_MT_RNA_M5U"/>
    <property type="match status" value="1"/>
</dbReference>
<dbReference type="Gene3D" id="3.40.50.150">
    <property type="entry name" value="Vaccinia Virus protein VP39"/>
    <property type="match status" value="1"/>
</dbReference>
<dbReference type="Proteomes" id="UP000198741">
    <property type="component" value="Chromosome I"/>
</dbReference>
<feature type="active site" evidence="5">
    <location>
        <position position="332"/>
    </location>
</feature>
<dbReference type="PANTHER" id="PTHR11061:SF30">
    <property type="entry name" value="TRNA (URACIL(54)-C(5))-METHYLTRANSFERASE"/>
    <property type="match status" value="1"/>
</dbReference>
<dbReference type="InterPro" id="IPR029063">
    <property type="entry name" value="SAM-dependent_MTases_sf"/>
</dbReference>
<dbReference type="GO" id="GO:0070041">
    <property type="term" value="F:rRNA (uridine-C5-)-methyltransferase activity"/>
    <property type="evidence" value="ECO:0007669"/>
    <property type="project" value="TreeGrafter"/>
</dbReference>
<dbReference type="OrthoDB" id="9804590at2"/>
<keyword evidence="7" id="KW-1185">Reference proteome</keyword>
<dbReference type="Pfam" id="PF05958">
    <property type="entry name" value="tRNA_U5-meth_tr"/>
    <property type="match status" value="2"/>
</dbReference>
<feature type="binding site" evidence="4">
    <location>
        <position position="241"/>
    </location>
    <ligand>
        <name>S-adenosyl-L-methionine</name>
        <dbReference type="ChEBI" id="CHEBI:59789"/>
    </ligand>
</feature>
<dbReference type="InterPro" id="IPR010280">
    <property type="entry name" value="U5_MeTrfase_fam"/>
</dbReference>
<dbReference type="PANTHER" id="PTHR11061">
    <property type="entry name" value="RNA M5U METHYLTRANSFERASE"/>
    <property type="match status" value="1"/>
</dbReference>
<evidence type="ECO:0000256" key="2">
    <source>
        <dbReference type="ARBA" id="ARBA00022679"/>
    </source>
</evidence>
<reference evidence="6 7" key="1">
    <citation type="submission" date="2016-10" db="EMBL/GenBank/DDBJ databases">
        <authorList>
            <person name="de Groot N.N."/>
        </authorList>
    </citation>
    <scope>NUCLEOTIDE SEQUENCE [LARGE SCALE GENOMIC DNA]</scope>
    <source>
        <strain evidence="7">P4-7,KCTC 19426,CECT 7604</strain>
    </source>
</reference>
<dbReference type="InterPro" id="IPR030390">
    <property type="entry name" value="MeTrfase_TrmA_AS"/>
</dbReference>
<evidence type="ECO:0000256" key="1">
    <source>
        <dbReference type="ARBA" id="ARBA00022603"/>
    </source>
</evidence>
<feature type="active site" description="Nucleophile" evidence="4">
    <location>
        <position position="332"/>
    </location>
</feature>
<evidence type="ECO:0000256" key="4">
    <source>
        <dbReference type="PROSITE-ProRule" id="PRU01024"/>
    </source>
</evidence>
<dbReference type="PROSITE" id="PS01231">
    <property type="entry name" value="TRMA_2"/>
    <property type="match status" value="1"/>
</dbReference>
<comment type="similarity">
    <text evidence="4">Belongs to the class I-like SAM-binding methyltransferase superfamily. RNA M5U methyltransferase family.</text>
</comment>
<accession>A0A1H0T7F1</accession>
<protein>
    <submittedName>
        <fullName evidence="6">23S rRNA m(5)U-747 methyltransferase</fullName>
    </submittedName>
</protein>
<gene>
    <name evidence="6" type="ORF">SAMN04515671_4493</name>
</gene>
<dbReference type="SUPFAM" id="SSF53335">
    <property type="entry name" value="S-adenosyl-L-methionine-dependent methyltransferases"/>
    <property type="match status" value="1"/>
</dbReference>
<feature type="binding site" evidence="4">
    <location>
        <position position="263"/>
    </location>
    <ligand>
        <name>S-adenosyl-L-methionine</name>
        <dbReference type="ChEBI" id="CHEBI:59789"/>
    </ligand>
</feature>
<proteinExistence type="inferred from homology"/>
<name>A0A1H0T7F1_9ACTN</name>
<dbReference type="AlphaFoldDB" id="A0A1H0T7F1"/>
<dbReference type="PROSITE" id="PS01230">
    <property type="entry name" value="TRMA_1"/>
    <property type="match status" value="1"/>
</dbReference>
<sequence length="373" mass="40877">MHCDYFSAGRCRSCRLMGVPYHRQLADKQVMAAQALRPVAPEVRWADPFASAESGYRNKAKWVVGGDRRNPTIGILDERREGIDLRRCGICEPSLIEAFPALVDFIARIGLVPYDVNRRIGDIKYLIVTTSPQGQLLVRFVLRSLDRLDDIRRGLPALRSALPQLAVASVNLHPEHKAVLEGDREILLTEESSLSIRLGDVSLYLGPQGFFQTNTAVAAGLYRQAADWATQTTPTSVLDLYCGIGGFALHCAPPSARTVHGVEISADAVSGARRSAATRPDPGRFTFDADDAVARRLDADLVIVNPPRRGLGATVADWIDTGAARHLIYSSCNPATLAADLARMPSLRAIEARLFDMFPQTAHMEVAVLLERR</sequence>
<keyword evidence="3 4" id="KW-0949">S-adenosyl-L-methionine</keyword>
<feature type="binding site" evidence="4">
    <location>
        <position position="212"/>
    </location>
    <ligand>
        <name>S-adenosyl-L-methionine</name>
        <dbReference type="ChEBI" id="CHEBI:59789"/>
    </ligand>
</feature>
<dbReference type="EMBL" id="LT629710">
    <property type="protein sequence ID" value="SDP49640.1"/>
    <property type="molecule type" value="Genomic_DNA"/>
</dbReference>
<dbReference type="InterPro" id="IPR030391">
    <property type="entry name" value="MeTrfase_TrmA_CS"/>
</dbReference>